<dbReference type="Gene3D" id="2.10.25.10">
    <property type="entry name" value="Laminin"/>
    <property type="match status" value="5"/>
</dbReference>
<reference evidence="7" key="1">
    <citation type="submission" date="2017-02" db="UniProtKB">
        <authorList>
            <consortium name="WormBaseParasite"/>
        </authorList>
    </citation>
    <scope>IDENTIFICATION</scope>
</reference>
<dbReference type="SUPFAM" id="SSF57567">
    <property type="entry name" value="Serine protease inhibitors"/>
    <property type="match status" value="5"/>
</dbReference>
<evidence type="ECO:0000256" key="3">
    <source>
        <dbReference type="ARBA" id="ARBA00023157"/>
    </source>
</evidence>
<name>A0A0N5A6N2_PARTI</name>
<accession>A0A0N5A6N2</accession>
<dbReference type="CDD" id="cd19941">
    <property type="entry name" value="TIL"/>
    <property type="match status" value="3"/>
</dbReference>
<sequence length="428" mass="49681">MKNMTYNSNCRSSCPKRCYEAPYKGCKEYCLPPGCECKRGYVLNEMNKCVLEKDCEKKKCPKNMKYIQCRAECTRTCTKTFKRCKRRCNNPGCQCLYPYVLNDKKQCIKKSECPKKKEDEEIEKPLDSRCPLDMIYSKCPSLVETTCFNYQEESNSKGICGEPRCICDEGMVMYEKECVDISLCDLIKKANTLNNTLNTYRKYIPYTGIIFIILQSTLLGLEQDNNKCPDNMVYHPTCKNMCPMGCDGKEVEWCTKGCFGPGCNCKPGYVVQGAKCINIKYCPLVSNNLNTQSTKKRLYSPIKENNETKDNSKRDETIRVVVKNENQFETSSTETPTTTQKCPNGQEWSKCPPSCSINCLNYRRRRKCLKDCGKPQCICEDDKILHNDKCRTIAECRVIYVAERKRRIRKRMLLLGYQKRYHRTHRQI</sequence>
<feature type="domain" description="TIL" evidence="5">
    <location>
        <begin position="228"/>
        <end position="282"/>
    </location>
</feature>
<protein>
    <submittedName>
        <fullName evidence="7">TIL domain-containing protein</fullName>
    </submittedName>
</protein>
<feature type="domain" description="TIL" evidence="5">
    <location>
        <begin position="342"/>
        <end position="396"/>
    </location>
</feature>
<proteinExistence type="predicted"/>
<dbReference type="InterPro" id="IPR002919">
    <property type="entry name" value="TIL_dom"/>
</dbReference>
<evidence type="ECO:0000256" key="4">
    <source>
        <dbReference type="SAM" id="MobiDB-lite"/>
    </source>
</evidence>
<feature type="domain" description="TIL" evidence="5">
    <location>
        <begin position="8"/>
        <end position="55"/>
    </location>
</feature>
<evidence type="ECO:0000256" key="2">
    <source>
        <dbReference type="ARBA" id="ARBA00022900"/>
    </source>
</evidence>
<keyword evidence="6" id="KW-1185">Reference proteome</keyword>
<dbReference type="Pfam" id="PF01826">
    <property type="entry name" value="TIL"/>
    <property type="match status" value="5"/>
</dbReference>
<evidence type="ECO:0000313" key="6">
    <source>
        <dbReference type="Proteomes" id="UP000038045"/>
    </source>
</evidence>
<dbReference type="AlphaFoldDB" id="A0A0N5A6N2"/>
<keyword evidence="2" id="KW-0722">Serine protease inhibitor</keyword>
<keyword evidence="1" id="KW-0646">Protease inhibitor</keyword>
<dbReference type="Proteomes" id="UP000038045">
    <property type="component" value="Unplaced"/>
</dbReference>
<evidence type="ECO:0000256" key="1">
    <source>
        <dbReference type="ARBA" id="ARBA00022690"/>
    </source>
</evidence>
<feature type="domain" description="TIL" evidence="5">
    <location>
        <begin position="130"/>
        <end position="184"/>
    </location>
</feature>
<dbReference type="STRING" id="131310.A0A0N5A6N2"/>
<evidence type="ECO:0000259" key="5">
    <source>
        <dbReference type="Pfam" id="PF01826"/>
    </source>
</evidence>
<keyword evidence="3" id="KW-1015">Disulfide bond</keyword>
<dbReference type="PANTHER" id="PTHR23259">
    <property type="entry name" value="RIDDLE"/>
    <property type="match status" value="1"/>
</dbReference>
<evidence type="ECO:0000313" key="7">
    <source>
        <dbReference type="WBParaSite" id="PTRK_0001765600.1"/>
    </source>
</evidence>
<feature type="compositionally biased region" description="Low complexity" evidence="4">
    <location>
        <begin position="329"/>
        <end position="339"/>
    </location>
</feature>
<dbReference type="InterPro" id="IPR051368">
    <property type="entry name" value="SerProtInhib-TIL_Domain"/>
</dbReference>
<dbReference type="WBParaSite" id="PTRK_0001765600.1">
    <property type="protein sequence ID" value="PTRK_0001765600.1"/>
    <property type="gene ID" value="PTRK_0001765600"/>
</dbReference>
<dbReference type="InterPro" id="IPR036084">
    <property type="entry name" value="Ser_inhib-like_sf"/>
</dbReference>
<organism evidence="6 7">
    <name type="scientific">Parastrongyloides trichosuri</name>
    <name type="common">Possum-specific nematode worm</name>
    <dbReference type="NCBI Taxonomy" id="131310"/>
    <lineage>
        <taxon>Eukaryota</taxon>
        <taxon>Metazoa</taxon>
        <taxon>Ecdysozoa</taxon>
        <taxon>Nematoda</taxon>
        <taxon>Chromadorea</taxon>
        <taxon>Rhabditida</taxon>
        <taxon>Tylenchina</taxon>
        <taxon>Panagrolaimomorpha</taxon>
        <taxon>Strongyloidoidea</taxon>
        <taxon>Strongyloididae</taxon>
        <taxon>Parastrongyloides</taxon>
    </lineage>
</organism>
<dbReference type="GO" id="GO:0004867">
    <property type="term" value="F:serine-type endopeptidase inhibitor activity"/>
    <property type="evidence" value="ECO:0007669"/>
    <property type="project" value="UniProtKB-KW"/>
</dbReference>
<feature type="region of interest" description="Disordered" evidence="4">
    <location>
        <begin position="327"/>
        <end position="346"/>
    </location>
</feature>
<dbReference type="PANTHER" id="PTHR23259:SF70">
    <property type="entry name" value="ACCESSORY GLAND PROTEIN ACP62F-RELATED"/>
    <property type="match status" value="1"/>
</dbReference>
<feature type="domain" description="TIL" evidence="5">
    <location>
        <begin position="60"/>
        <end position="113"/>
    </location>
</feature>